<accession>A0AAP0HLA8</accession>
<evidence type="ECO:0008006" key="8">
    <source>
        <dbReference type="Google" id="ProtNLM"/>
    </source>
</evidence>
<name>A0AAP0HLA8_9MAGN</name>
<proteinExistence type="inferred from homology"/>
<evidence type="ECO:0000313" key="7">
    <source>
        <dbReference type="Proteomes" id="UP001419268"/>
    </source>
</evidence>
<reference evidence="6 7" key="1">
    <citation type="submission" date="2024-01" db="EMBL/GenBank/DDBJ databases">
        <title>Genome assemblies of Stephania.</title>
        <authorList>
            <person name="Yang L."/>
        </authorList>
    </citation>
    <scope>NUCLEOTIDE SEQUENCE [LARGE SCALE GENOMIC DNA]</scope>
    <source>
        <strain evidence="6">JXDWG</strain>
        <tissue evidence="6">Leaf</tissue>
    </source>
</reference>
<dbReference type="Proteomes" id="UP001419268">
    <property type="component" value="Unassembled WGS sequence"/>
</dbReference>
<keyword evidence="5" id="KW-0472">Membrane</keyword>
<evidence type="ECO:0000256" key="3">
    <source>
        <dbReference type="ARBA" id="ARBA00022502"/>
    </source>
</evidence>
<comment type="pathway">
    <text evidence="1">Glycolipid biosynthesis; glycosylphosphatidylinositol-anchor biosynthesis.</text>
</comment>
<dbReference type="PANTHER" id="PTHR48067">
    <property type="entry name" value="GPI-ANCHOR TRANSAMIDASE"/>
    <property type="match status" value="1"/>
</dbReference>
<evidence type="ECO:0000313" key="6">
    <source>
        <dbReference type="EMBL" id="KAK9088576.1"/>
    </source>
</evidence>
<dbReference type="GO" id="GO:0006506">
    <property type="term" value="P:GPI anchor biosynthetic process"/>
    <property type="evidence" value="ECO:0007669"/>
    <property type="project" value="UniProtKB-KW"/>
</dbReference>
<keyword evidence="5" id="KW-1133">Transmembrane helix</keyword>
<gene>
    <name evidence="6" type="ORF">Scep_027658</name>
</gene>
<dbReference type="AlphaFoldDB" id="A0AAP0HLA8"/>
<keyword evidence="3" id="KW-0337">GPI-anchor biosynthesis</keyword>
<dbReference type="PANTHER" id="PTHR48067:SF1">
    <property type="entry name" value="GPI-ANCHOR TRANSAMIDASE"/>
    <property type="match status" value="1"/>
</dbReference>
<dbReference type="Gene3D" id="3.40.50.1460">
    <property type="match status" value="1"/>
</dbReference>
<evidence type="ECO:0000256" key="4">
    <source>
        <dbReference type="ARBA" id="ARBA00022729"/>
    </source>
</evidence>
<keyword evidence="4" id="KW-0732">Signal</keyword>
<keyword evidence="5" id="KW-0812">Transmembrane</keyword>
<comment type="caution">
    <text evidence="6">The sequence shown here is derived from an EMBL/GenBank/DDBJ whole genome shotgun (WGS) entry which is preliminary data.</text>
</comment>
<dbReference type="GO" id="GO:0003923">
    <property type="term" value="F:GPI-anchor transamidase activity"/>
    <property type="evidence" value="ECO:0007669"/>
    <property type="project" value="InterPro"/>
</dbReference>
<protein>
    <recommendedName>
        <fullName evidence="8">GPI-anchor transamidase</fullName>
    </recommendedName>
</protein>
<dbReference type="GO" id="GO:0042765">
    <property type="term" value="C:GPI-anchor transamidase complex"/>
    <property type="evidence" value="ECO:0007669"/>
    <property type="project" value="InterPro"/>
</dbReference>
<comment type="similarity">
    <text evidence="2">Belongs to the peptidase C13 family.</text>
</comment>
<keyword evidence="7" id="KW-1185">Reference proteome</keyword>
<dbReference type="InterPro" id="IPR028361">
    <property type="entry name" value="GPI_transamidase"/>
</dbReference>
<dbReference type="GO" id="GO:0016255">
    <property type="term" value="P:attachment of GPI anchor to protein"/>
    <property type="evidence" value="ECO:0007669"/>
    <property type="project" value="InterPro"/>
</dbReference>
<evidence type="ECO:0000256" key="1">
    <source>
        <dbReference type="ARBA" id="ARBA00004687"/>
    </source>
</evidence>
<dbReference type="GO" id="GO:0006508">
    <property type="term" value="P:proteolysis"/>
    <property type="evidence" value="ECO:0007669"/>
    <property type="project" value="InterPro"/>
</dbReference>
<dbReference type="Pfam" id="PF01650">
    <property type="entry name" value="Peptidase_C13"/>
    <property type="match status" value="1"/>
</dbReference>
<organism evidence="6 7">
    <name type="scientific">Stephania cephalantha</name>
    <dbReference type="NCBI Taxonomy" id="152367"/>
    <lineage>
        <taxon>Eukaryota</taxon>
        <taxon>Viridiplantae</taxon>
        <taxon>Streptophyta</taxon>
        <taxon>Embryophyta</taxon>
        <taxon>Tracheophyta</taxon>
        <taxon>Spermatophyta</taxon>
        <taxon>Magnoliopsida</taxon>
        <taxon>Ranunculales</taxon>
        <taxon>Menispermaceae</taxon>
        <taxon>Menispermoideae</taxon>
        <taxon>Cissampelideae</taxon>
        <taxon>Stephania</taxon>
    </lineage>
</organism>
<evidence type="ECO:0000256" key="5">
    <source>
        <dbReference type="SAM" id="Phobius"/>
    </source>
</evidence>
<evidence type="ECO:0000256" key="2">
    <source>
        <dbReference type="ARBA" id="ARBA00009941"/>
    </source>
</evidence>
<sequence length="219" mass="24774">MKQMKEKHRFKELLVMVDTCQAATLFNQLHSPGVLAIGSSMKGENSYSHHLDSDVGVSVVDRFTFYTLAFFERLNTYSNASLNSLFRSYSPNVLMSTAYYRTDLCERPLDKVPVTDFFGSVMETIHTDSTYKSVLEKKIVKPTSEYSCNNANNQAEQKRVLASAQDPIVDPGTKEYSAPQCIWNVLRNKVEKIDNADELVNYGFVIMVLLVALSTWLSI</sequence>
<dbReference type="EMBL" id="JBBNAG010000012">
    <property type="protein sequence ID" value="KAK9088576.1"/>
    <property type="molecule type" value="Genomic_DNA"/>
</dbReference>
<feature type="transmembrane region" description="Helical" evidence="5">
    <location>
        <begin position="199"/>
        <end position="217"/>
    </location>
</feature>
<dbReference type="InterPro" id="IPR001096">
    <property type="entry name" value="Peptidase_C13"/>
</dbReference>